<evidence type="ECO:0000313" key="1">
    <source>
        <dbReference type="EMBL" id="GBO34890.1"/>
    </source>
</evidence>
<dbReference type="EMBL" id="BGPR01058798">
    <property type="protein sequence ID" value="GBO34890.1"/>
    <property type="molecule type" value="Genomic_DNA"/>
</dbReference>
<gene>
    <name evidence="1" type="ORF">AVEN_129012_1</name>
</gene>
<dbReference type="Proteomes" id="UP000499080">
    <property type="component" value="Unassembled WGS sequence"/>
</dbReference>
<reference evidence="1 2" key="1">
    <citation type="journal article" date="2019" name="Sci. Rep.">
        <title>Orb-weaving spider Araneus ventricosus genome elucidates the spidroin gene catalogue.</title>
        <authorList>
            <person name="Kono N."/>
            <person name="Nakamura H."/>
            <person name="Ohtoshi R."/>
            <person name="Moran D.A.P."/>
            <person name="Shinohara A."/>
            <person name="Yoshida Y."/>
            <person name="Fujiwara M."/>
            <person name="Mori M."/>
            <person name="Tomita M."/>
            <person name="Arakawa K."/>
        </authorList>
    </citation>
    <scope>NUCLEOTIDE SEQUENCE [LARGE SCALE GENOMIC DNA]</scope>
</reference>
<accession>A0A4Y2WF29</accession>
<sequence length="88" mass="9589">MAALNQWRPGINGAWINGDSGSMEHESMEPLDQWCFDQWSPESMAPLINGVLINGAGQSGPWINGARSMVPPNRWRFSGSMAAQSMAP</sequence>
<comment type="caution">
    <text evidence="1">The sequence shown here is derived from an EMBL/GenBank/DDBJ whole genome shotgun (WGS) entry which is preliminary data.</text>
</comment>
<evidence type="ECO:0000313" key="2">
    <source>
        <dbReference type="Proteomes" id="UP000499080"/>
    </source>
</evidence>
<dbReference type="AlphaFoldDB" id="A0A4Y2WF29"/>
<organism evidence="1 2">
    <name type="scientific">Araneus ventricosus</name>
    <name type="common">Orbweaver spider</name>
    <name type="synonym">Epeira ventricosa</name>
    <dbReference type="NCBI Taxonomy" id="182803"/>
    <lineage>
        <taxon>Eukaryota</taxon>
        <taxon>Metazoa</taxon>
        <taxon>Ecdysozoa</taxon>
        <taxon>Arthropoda</taxon>
        <taxon>Chelicerata</taxon>
        <taxon>Arachnida</taxon>
        <taxon>Araneae</taxon>
        <taxon>Araneomorphae</taxon>
        <taxon>Entelegynae</taxon>
        <taxon>Araneoidea</taxon>
        <taxon>Araneidae</taxon>
        <taxon>Araneus</taxon>
    </lineage>
</organism>
<proteinExistence type="predicted"/>
<name>A0A4Y2WF29_ARAVE</name>
<protein>
    <submittedName>
        <fullName evidence="1">Uncharacterized protein</fullName>
    </submittedName>
</protein>
<keyword evidence="2" id="KW-1185">Reference proteome</keyword>